<dbReference type="EC" id="1.1.1.304" evidence="3"/>
<dbReference type="InterPro" id="IPR036291">
    <property type="entry name" value="NAD(P)-bd_dom_sf"/>
</dbReference>
<dbReference type="GO" id="GO:0052588">
    <property type="term" value="F:diacetyl reductase ((S)-acetoin forming) (NAD+) activity"/>
    <property type="evidence" value="ECO:0007669"/>
    <property type="project" value="UniProtKB-EC"/>
</dbReference>
<dbReference type="Proteomes" id="UP000823989">
    <property type="component" value="Unassembled WGS sequence"/>
</dbReference>
<evidence type="ECO:0000256" key="6">
    <source>
        <dbReference type="ARBA" id="ARBA00029989"/>
    </source>
</evidence>
<evidence type="ECO:0000256" key="5">
    <source>
        <dbReference type="ARBA" id="ARBA00023002"/>
    </source>
</evidence>
<comment type="similarity">
    <text evidence="2">Belongs to the short-chain dehydrogenases/reductases (SDR) family.</text>
</comment>
<reference evidence="9" key="1">
    <citation type="journal article" date="2021" name="PeerJ">
        <title>Extensive microbial diversity within the chicken gut microbiome revealed by metagenomics and culture.</title>
        <authorList>
            <person name="Gilroy R."/>
            <person name="Ravi A."/>
            <person name="Getino M."/>
            <person name="Pursley I."/>
            <person name="Horton D.L."/>
            <person name="Alikhan N.F."/>
            <person name="Baker D."/>
            <person name="Gharbi K."/>
            <person name="Hall N."/>
            <person name="Watson M."/>
            <person name="Adriaenssens E.M."/>
            <person name="Foster-Nyarko E."/>
            <person name="Jarju S."/>
            <person name="Secka A."/>
            <person name="Antonio M."/>
            <person name="Oren A."/>
            <person name="Chaudhuri R.R."/>
            <person name="La Ragione R."/>
            <person name="Hildebrand F."/>
            <person name="Pallen M.J."/>
        </authorList>
    </citation>
    <scope>NUCLEOTIDE SEQUENCE</scope>
    <source>
        <strain evidence="9">ChiHjej13B12-752</strain>
    </source>
</reference>
<dbReference type="NCBIfam" id="NF005559">
    <property type="entry name" value="PRK07231.1"/>
    <property type="match status" value="1"/>
</dbReference>
<proteinExistence type="inferred from homology"/>
<dbReference type="GO" id="GO:0008206">
    <property type="term" value="P:bile acid metabolic process"/>
    <property type="evidence" value="ECO:0007669"/>
    <property type="project" value="UniProtKB-ARBA"/>
</dbReference>
<gene>
    <name evidence="9" type="ORF">H9891_04710</name>
</gene>
<name>A0A9D1QG48_9STAP</name>
<evidence type="ECO:0000256" key="3">
    <source>
        <dbReference type="ARBA" id="ARBA00012848"/>
    </source>
</evidence>
<dbReference type="InterPro" id="IPR002347">
    <property type="entry name" value="SDR_fam"/>
</dbReference>
<dbReference type="AlphaFoldDB" id="A0A9D1QG48"/>
<evidence type="ECO:0000256" key="2">
    <source>
        <dbReference type="ARBA" id="ARBA00006484"/>
    </source>
</evidence>
<dbReference type="PRINTS" id="PR00080">
    <property type="entry name" value="SDRFAMILY"/>
</dbReference>
<dbReference type="Gene3D" id="3.40.50.720">
    <property type="entry name" value="NAD(P)-binding Rossmann-like Domain"/>
    <property type="match status" value="1"/>
</dbReference>
<dbReference type="PANTHER" id="PTHR24321:SF11">
    <property type="entry name" value="BLR0893 PROTEIN"/>
    <property type="match status" value="1"/>
</dbReference>
<dbReference type="SUPFAM" id="SSF51735">
    <property type="entry name" value="NAD(P)-binding Rossmann-fold domains"/>
    <property type="match status" value="1"/>
</dbReference>
<dbReference type="PANTHER" id="PTHR24321">
    <property type="entry name" value="DEHYDROGENASES, SHORT CHAIN"/>
    <property type="match status" value="1"/>
</dbReference>
<accession>A0A9D1QG48</accession>
<sequence>MKNRQEEFRLDLKNKVAVVTGGASGIGLAAARAFLDKGSKVVIGDYNEEGGKEAEKELSGYGDVLFVKVDVSSEQEVKNLIAEAVDRYGRLDVMFNNAGIGIQGMTHELSYEDYKKVISINQDGVFFGSKHAIPEMRKAGGGTIINTASILGSVGEPTAFAYNASKGAVNLMTKSVALQYAEDKIRVNAIAPGYVESGMVSKEALGDYYDNLVGKHPIGRLGEPEEIAHAVIFLAENEFTTGTTLLVDGGYTAQ</sequence>
<evidence type="ECO:0000256" key="8">
    <source>
        <dbReference type="ARBA" id="ARBA00047315"/>
    </source>
</evidence>
<evidence type="ECO:0000256" key="7">
    <source>
        <dbReference type="ARBA" id="ARBA00031758"/>
    </source>
</evidence>
<comment type="catalytic activity">
    <reaction evidence="8">
        <text>(S)-acetoin + NAD(+) = diacetyl + NADH + H(+)</text>
        <dbReference type="Rhea" id="RHEA:27286"/>
        <dbReference type="ChEBI" id="CHEBI:15378"/>
        <dbReference type="ChEBI" id="CHEBI:15687"/>
        <dbReference type="ChEBI" id="CHEBI:16583"/>
        <dbReference type="ChEBI" id="CHEBI:57540"/>
        <dbReference type="ChEBI" id="CHEBI:57945"/>
        <dbReference type="EC" id="1.1.1.304"/>
    </reaction>
</comment>
<organism evidence="9 10">
    <name type="scientific">Candidatus Salinicoccus stercoripullorum</name>
    <dbReference type="NCBI Taxonomy" id="2838756"/>
    <lineage>
        <taxon>Bacteria</taxon>
        <taxon>Bacillati</taxon>
        <taxon>Bacillota</taxon>
        <taxon>Bacilli</taxon>
        <taxon>Bacillales</taxon>
        <taxon>Staphylococcaceae</taxon>
        <taxon>Salinicoccus</taxon>
    </lineage>
</organism>
<dbReference type="FunFam" id="3.40.50.720:FF:000084">
    <property type="entry name" value="Short-chain dehydrogenase reductase"/>
    <property type="match status" value="1"/>
</dbReference>
<evidence type="ECO:0000256" key="1">
    <source>
        <dbReference type="ARBA" id="ARBA00003200"/>
    </source>
</evidence>
<dbReference type="CDD" id="cd05233">
    <property type="entry name" value="SDR_c"/>
    <property type="match status" value="1"/>
</dbReference>
<keyword evidence="5" id="KW-0560">Oxidoreductase</keyword>
<dbReference type="PROSITE" id="PS00061">
    <property type="entry name" value="ADH_SHORT"/>
    <property type="match status" value="1"/>
</dbReference>
<comment type="function">
    <text evidence="1">Catalyzes the irreversible reduction of 2,3-butanediol to (S)-acetoin in the presence of NADH.</text>
</comment>
<dbReference type="EMBL" id="DXHR01000016">
    <property type="protein sequence ID" value="HIW12443.1"/>
    <property type="molecule type" value="Genomic_DNA"/>
</dbReference>
<dbReference type="InterPro" id="IPR020904">
    <property type="entry name" value="Sc_DH/Rdtase_CS"/>
</dbReference>
<evidence type="ECO:0000256" key="4">
    <source>
        <dbReference type="ARBA" id="ARBA00016110"/>
    </source>
</evidence>
<evidence type="ECO:0000313" key="10">
    <source>
        <dbReference type="Proteomes" id="UP000823989"/>
    </source>
</evidence>
<protein>
    <recommendedName>
        <fullName evidence="4">Diacetyl reductase [(S)-acetoin forming]</fullName>
        <ecNumber evidence="3">1.1.1.304</ecNumber>
    </recommendedName>
    <alternativeName>
        <fullName evidence="6">Acetoin(diacetyl) reductase</fullName>
    </alternativeName>
    <alternativeName>
        <fullName evidence="7">Meso-2,3-butanediol dehydrogenase</fullName>
    </alternativeName>
</protein>
<evidence type="ECO:0000313" key="9">
    <source>
        <dbReference type="EMBL" id="HIW12443.1"/>
    </source>
</evidence>
<reference evidence="9" key="2">
    <citation type="submission" date="2021-04" db="EMBL/GenBank/DDBJ databases">
        <authorList>
            <person name="Gilroy R."/>
        </authorList>
    </citation>
    <scope>NUCLEOTIDE SEQUENCE</scope>
    <source>
        <strain evidence="9">ChiHjej13B12-752</strain>
    </source>
</reference>
<comment type="caution">
    <text evidence="9">The sequence shown here is derived from an EMBL/GenBank/DDBJ whole genome shotgun (WGS) entry which is preliminary data.</text>
</comment>
<dbReference type="Pfam" id="PF13561">
    <property type="entry name" value="adh_short_C2"/>
    <property type="match status" value="1"/>
</dbReference>
<dbReference type="PRINTS" id="PR00081">
    <property type="entry name" value="GDHRDH"/>
</dbReference>